<protein>
    <recommendedName>
        <fullName evidence="11">Hydroxyquinol 1,2-dioxygenase</fullName>
    </recommendedName>
</protein>
<evidence type="ECO:0000259" key="8">
    <source>
        <dbReference type="Pfam" id="PF04444"/>
    </source>
</evidence>
<dbReference type="SUPFAM" id="SSF49482">
    <property type="entry name" value="Aromatic compound dioxygenase"/>
    <property type="match status" value="1"/>
</dbReference>
<dbReference type="Pfam" id="PF00775">
    <property type="entry name" value="Dioxygenase_C"/>
    <property type="match status" value="1"/>
</dbReference>
<evidence type="ECO:0000313" key="10">
    <source>
        <dbReference type="Proteomes" id="UP001556367"/>
    </source>
</evidence>
<feature type="domain" description="Catechol dioxygenase N-terminal" evidence="8">
    <location>
        <begin position="68"/>
        <end position="138"/>
    </location>
</feature>
<dbReference type="EMBL" id="JASNQZ010000002">
    <property type="protein sequence ID" value="KAL0959722.1"/>
    <property type="molecule type" value="Genomic_DNA"/>
</dbReference>
<evidence type="ECO:0000256" key="3">
    <source>
        <dbReference type="ARBA" id="ARBA00022723"/>
    </source>
</evidence>
<dbReference type="InterPro" id="IPR000627">
    <property type="entry name" value="Intradiol_dOase_C"/>
</dbReference>
<evidence type="ECO:0000313" key="9">
    <source>
        <dbReference type="EMBL" id="KAL0959722.1"/>
    </source>
</evidence>
<keyword evidence="6" id="KW-0408">Iron</keyword>
<evidence type="ECO:0000256" key="4">
    <source>
        <dbReference type="ARBA" id="ARBA00022964"/>
    </source>
</evidence>
<feature type="domain" description="Intradiol ring-cleavage dioxygenases" evidence="7">
    <location>
        <begin position="148"/>
        <end position="330"/>
    </location>
</feature>
<gene>
    <name evidence="9" type="ORF">HGRIS_011414</name>
</gene>
<organism evidence="9 10">
    <name type="scientific">Hohenbuehelia grisea</name>
    <dbReference type="NCBI Taxonomy" id="104357"/>
    <lineage>
        <taxon>Eukaryota</taxon>
        <taxon>Fungi</taxon>
        <taxon>Dikarya</taxon>
        <taxon>Basidiomycota</taxon>
        <taxon>Agaricomycotina</taxon>
        <taxon>Agaricomycetes</taxon>
        <taxon>Agaricomycetidae</taxon>
        <taxon>Agaricales</taxon>
        <taxon>Pleurotineae</taxon>
        <taxon>Pleurotaceae</taxon>
        <taxon>Hohenbuehelia</taxon>
    </lineage>
</organism>
<evidence type="ECO:0000256" key="6">
    <source>
        <dbReference type="ARBA" id="ARBA00023004"/>
    </source>
</evidence>
<dbReference type="Gene3D" id="2.60.130.10">
    <property type="entry name" value="Aromatic compound dioxygenase"/>
    <property type="match status" value="1"/>
</dbReference>
<dbReference type="InterPro" id="IPR007535">
    <property type="entry name" value="Catechol_dOase_N"/>
</dbReference>
<dbReference type="PANTHER" id="PTHR33711">
    <property type="entry name" value="DIOXYGENASE, PUTATIVE (AFU_ORTHOLOGUE AFUA_2G02910)-RELATED"/>
    <property type="match status" value="1"/>
</dbReference>
<evidence type="ECO:0000256" key="5">
    <source>
        <dbReference type="ARBA" id="ARBA00023002"/>
    </source>
</evidence>
<sequence length="337" mass="37507">MGHPPKDRPFLYRCIYRQTSTMSQADGTSVKNVAVSNGIPPPALDLPFPETPEKITENLKLLNEGTSDPRNHFIFKKLVEHLHDFIRETNITTEEWMNTINFLTRVGQTCTPVRQEFILLSDTLGVSALVDNLNNPRIGNATESSVLGPFFVEDAPEVEHGHSIASEGKGEYMFVEGRVLDMDGNPIAGAIIDTWEADDHGFYDTQYTDEGMDCRGRLKSDTNGRYAYRAVVPYAYPIPGDGPVGELLVTLGRHNMRPAHLHLIVQAPGYRKLVTALYPEGDEYLKSDCVFGAKESLTVSLKTITDEAETRKRGFPKGDTFKLLTFDIVLAKEGVKS</sequence>
<evidence type="ECO:0000256" key="2">
    <source>
        <dbReference type="ARBA" id="ARBA00007825"/>
    </source>
</evidence>
<evidence type="ECO:0008006" key="11">
    <source>
        <dbReference type="Google" id="ProtNLM"/>
    </source>
</evidence>
<keyword evidence="4" id="KW-0223">Dioxygenase</keyword>
<name>A0ABR3JVZ6_9AGAR</name>
<evidence type="ECO:0000256" key="1">
    <source>
        <dbReference type="ARBA" id="ARBA00001965"/>
    </source>
</evidence>
<keyword evidence="10" id="KW-1185">Reference proteome</keyword>
<dbReference type="InterPro" id="IPR015889">
    <property type="entry name" value="Intradiol_dOase_core"/>
</dbReference>
<comment type="caution">
    <text evidence="9">The sequence shown here is derived from an EMBL/GenBank/DDBJ whole genome shotgun (WGS) entry which is preliminary data.</text>
</comment>
<comment type="similarity">
    <text evidence="2">Belongs to the intradiol ring-cleavage dioxygenase family.</text>
</comment>
<keyword evidence="3" id="KW-0479">Metal-binding</keyword>
<proteinExistence type="inferred from homology"/>
<dbReference type="Proteomes" id="UP001556367">
    <property type="component" value="Unassembled WGS sequence"/>
</dbReference>
<dbReference type="Pfam" id="PF04444">
    <property type="entry name" value="Dioxygenase_N"/>
    <property type="match status" value="1"/>
</dbReference>
<keyword evidence="5" id="KW-0560">Oxidoreductase</keyword>
<reference evidence="10" key="1">
    <citation type="submission" date="2024-06" db="EMBL/GenBank/DDBJ databases">
        <title>Multi-omics analyses provide insights into the biosynthesis of the anticancer antibiotic pleurotin in Hohenbuehelia grisea.</title>
        <authorList>
            <person name="Weaver J.A."/>
            <person name="Alberti F."/>
        </authorList>
    </citation>
    <scope>NUCLEOTIDE SEQUENCE [LARGE SCALE GENOMIC DNA]</scope>
    <source>
        <strain evidence="10">T-177</strain>
    </source>
</reference>
<dbReference type="InterPro" id="IPR050770">
    <property type="entry name" value="Intradiol_RC_Dioxygenase"/>
</dbReference>
<comment type="cofactor">
    <cofactor evidence="1">
        <name>Fe(3+)</name>
        <dbReference type="ChEBI" id="CHEBI:29034"/>
    </cofactor>
</comment>
<accession>A0ABR3JVZ6</accession>
<evidence type="ECO:0000259" key="7">
    <source>
        <dbReference type="Pfam" id="PF00775"/>
    </source>
</evidence>
<dbReference type="PANTHER" id="PTHR33711:SF7">
    <property type="entry name" value="INTRADIOL RING-CLEAVAGE DIOXYGENASES DOMAIN-CONTAINING PROTEIN-RELATED"/>
    <property type="match status" value="1"/>
</dbReference>